<organism evidence="2 3">
    <name type="scientific">Citrus x changshan-huyou</name>
    <dbReference type="NCBI Taxonomy" id="2935761"/>
    <lineage>
        <taxon>Eukaryota</taxon>
        <taxon>Viridiplantae</taxon>
        <taxon>Streptophyta</taxon>
        <taxon>Embryophyta</taxon>
        <taxon>Tracheophyta</taxon>
        <taxon>Spermatophyta</taxon>
        <taxon>Magnoliopsida</taxon>
        <taxon>eudicotyledons</taxon>
        <taxon>Gunneridae</taxon>
        <taxon>Pentapetalae</taxon>
        <taxon>rosids</taxon>
        <taxon>malvids</taxon>
        <taxon>Sapindales</taxon>
        <taxon>Rutaceae</taxon>
        <taxon>Aurantioideae</taxon>
        <taxon>Citrus</taxon>
    </lineage>
</organism>
<accession>A0AAP0LUG0</accession>
<feature type="region of interest" description="Disordered" evidence="1">
    <location>
        <begin position="1"/>
        <end position="62"/>
    </location>
</feature>
<feature type="compositionally biased region" description="Basic and acidic residues" evidence="1">
    <location>
        <begin position="31"/>
        <end position="47"/>
    </location>
</feature>
<evidence type="ECO:0000313" key="3">
    <source>
        <dbReference type="Proteomes" id="UP001428341"/>
    </source>
</evidence>
<keyword evidence="3" id="KW-1185">Reference proteome</keyword>
<dbReference type="AlphaFoldDB" id="A0AAP0LUG0"/>
<protein>
    <submittedName>
        <fullName evidence="2">Uncharacterized protein</fullName>
    </submittedName>
</protein>
<dbReference type="Proteomes" id="UP001428341">
    <property type="component" value="Unassembled WGS sequence"/>
</dbReference>
<comment type="caution">
    <text evidence="2">The sequence shown here is derived from an EMBL/GenBank/DDBJ whole genome shotgun (WGS) entry which is preliminary data.</text>
</comment>
<proteinExistence type="predicted"/>
<evidence type="ECO:0000313" key="2">
    <source>
        <dbReference type="EMBL" id="KAK9182936.1"/>
    </source>
</evidence>
<reference evidence="2 3" key="1">
    <citation type="submission" date="2024-05" db="EMBL/GenBank/DDBJ databases">
        <title>Haplotype-resolved chromosome-level genome assembly of Huyou (Citrus changshanensis).</title>
        <authorList>
            <person name="Miao C."/>
            <person name="Chen W."/>
            <person name="Wu Y."/>
            <person name="Wang L."/>
            <person name="Zhao S."/>
            <person name="Grierson D."/>
            <person name="Xu C."/>
            <person name="Chen K."/>
        </authorList>
    </citation>
    <scope>NUCLEOTIDE SEQUENCE [LARGE SCALE GENOMIC DNA]</scope>
    <source>
        <strain evidence="2">01-14</strain>
        <tissue evidence="2">Leaf</tissue>
    </source>
</reference>
<dbReference type="EMBL" id="JBCGBO010000024">
    <property type="protein sequence ID" value="KAK9182936.1"/>
    <property type="molecule type" value="Genomic_DNA"/>
</dbReference>
<gene>
    <name evidence="2" type="ORF">WN944_026084</name>
</gene>
<sequence>MQQFSRSSRSGGGYMEMDSSGYAQTVQQRPQRRENGTPKDNRGRDEVATAAEKVLLEGEKERESCCRDYIEKDEG</sequence>
<name>A0AAP0LUG0_9ROSI</name>
<evidence type="ECO:0000256" key="1">
    <source>
        <dbReference type="SAM" id="MobiDB-lite"/>
    </source>
</evidence>